<dbReference type="GO" id="GO:0008448">
    <property type="term" value="F:N-acetylglucosamine-6-phosphate deacetylase activity"/>
    <property type="evidence" value="ECO:0007669"/>
    <property type="project" value="UniProtKB-EC"/>
</dbReference>
<dbReference type="Gene3D" id="3.20.20.140">
    <property type="entry name" value="Metal-dependent hydrolases"/>
    <property type="match status" value="1"/>
</dbReference>
<dbReference type="PANTHER" id="PTHR11113:SF14">
    <property type="entry name" value="N-ACETYLGLUCOSAMINE-6-PHOSPHATE DEACETYLASE"/>
    <property type="match status" value="1"/>
</dbReference>
<proteinExistence type="inferred from homology"/>
<dbReference type="InterPro" id="IPR006680">
    <property type="entry name" value="Amidohydro-rel"/>
</dbReference>
<dbReference type="InterPro" id="IPR032466">
    <property type="entry name" value="Metal_Hydrolase"/>
</dbReference>
<dbReference type="Proteomes" id="UP001596189">
    <property type="component" value="Unassembled WGS sequence"/>
</dbReference>
<dbReference type="Pfam" id="PF01979">
    <property type="entry name" value="Amidohydro_1"/>
    <property type="match status" value="1"/>
</dbReference>
<evidence type="ECO:0000256" key="4">
    <source>
        <dbReference type="ARBA" id="ARBA00023277"/>
    </source>
</evidence>
<dbReference type="SUPFAM" id="SSF51338">
    <property type="entry name" value="Composite domain of metallo-dependent hydrolases"/>
    <property type="match status" value="1"/>
</dbReference>
<evidence type="ECO:0000259" key="6">
    <source>
        <dbReference type="Pfam" id="PF01979"/>
    </source>
</evidence>
<keyword evidence="2" id="KW-0479">Metal-binding</keyword>
<dbReference type="EMBL" id="JBHSRD010000002">
    <property type="protein sequence ID" value="MFC6006221.1"/>
    <property type="molecule type" value="Genomic_DNA"/>
</dbReference>
<comment type="caution">
    <text evidence="7">The sequence shown here is derived from an EMBL/GenBank/DDBJ whole genome shotgun (WGS) entry which is preliminary data.</text>
</comment>
<name>A0ABW1JAC1_9ACTN</name>
<dbReference type="InterPro" id="IPR011059">
    <property type="entry name" value="Metal-dep_hydrolase_composite"/>
</dbReference>
<dbReference type="SUPFAM" id="SSF51556">
    <property type="entry name" value="Metallo-dependent hydrolases"/>
    <property type="match status" value="1"/>
</dbReference>
<organism evidence="7 8">
    <name type="scientific">Angustibacter luteus</name>
    <dbReference type="NCBI Taxonomy" id="658456"/>
    <lineage>
        <taxon>Bacteria</taxon>
        <taxon>Bacillati</taxon>
        <taxon>Actinomycetota</taxon>
        <taxon>Actinomycetes</taxon>
        <taxon>Kineosporiales</taxon>
        <taxon>Kineosporiaceae</taxon>
    </lineage>
</organism>
<evidence type="ECO:0000256" key="2">
    <source>
        <dbReference type="ARBA" id="ARBA00022723"/>
    </source>
</evidence>
<dbReference type="EC" id="3.5.1.25" evidence="7"/>
<keyword evidence="4 5" id="KW-0119">Carbohydrate metabolism</keyword>
<evidence type="ECO:0000256" key="3">
    <source>
        <dbReference type="ARBA" id="ARBA00022801"/>
    </source>
</evidence>
<evidence type="ECO:0000313" key="8">
    <source>
        <dbReference type="Proteomes" id="UP001596189"/>
    </source>
</evidence>
<keyword evidence="3 5" id="KW-0378">Hydrolase</keyword>
<sequence length="382" mass="38619">MSGARRLGVARAVVDDVLVPGDVEVTDGRVTAVGLPPAATGTAVPGLVDLQVNGYGGVDLLDADEDGWARAAQALARDGVTAFVANLVTAAPERTAAALRHVDVRARGEAATPRQRPDAPATARLLGAALEGPFLSPQRAGVHAPEHLRAPAVDELRALVGESAVVGLTLAPDLPDAVDVVRWAAAHGLLVSLGHSACSAADAHAAFDAGARTVTHLFNAMAPLAAREPGLAGAALSRPDVVVQLICDGVHLADETLRVALAAACGGWILVTDAMAAAGQGDGDYELGGRTVTVRAGVARDADGVIAGSITTLAGSIREAVRVGADELTAIRAATTGPARLLGCEQRGVELGRLRPGDPADLVVLDDALEVGRVLTDGVEVV</sequence>
<evidence type="ECO:0000256" key="5">
    <source>
        <dbReference type="PIRNR" id="PIRNR038994"/>
    </source>
</evidence>
<dbReference type="RefSeq" id="WP_345717074.1">
    <property type="nucleotide sequence ID" value="NZ_BAABFP010000005.1"/>
</dbReference>
<feature type="domain" description="Amidohydrolase-related" evidence="6">
    <location>
        <begin position="43"/>
        <end position="368"/>
    </location>
</feature>
<dbReference type="PIRSF" id="PIRSF038994">
    <property type="entry name" value="NagA"/>
    <property type="match status" value="1"/>
</dbReference>
<dbReference type="Gene3D" id="2.30.40.10">
    <property type="entry name" value="Urease, subunit C, domain 1"/>
    <property type="match status" value="1"/>
</dbReference>
<accession>A0ABW1JAC1</accession>
<gene>
    <name evidence="7" type="ORF">ACFQDO_03675</name>
</gene>
<dbReference type="PANTHER" id="PTHR11113">
    <property type="entry name" value="N-ACETYLGLUCOSAMINE-6-PHOSPHATE DEACETYLASE"/>
    <property type="match status" value="1"/>
</dbReference>
<comment type="similarity">
    <text evidence="1 5">Belongs to the metallo-dependent hydrolases superfamily. NagA family.</text>
</comment>
<evidence type="ECO:0000313" key="7">
    <source>
        <dbReference type="EMBL" id="MFC6006221.1"/>
    </source>
</evidence>
<protein>
    <submittedName>
        <fullName evidence="7">N-acetylglucosamine-6-phosphate deacetylase</fullName>
        <ecNumber evidence="7">3.5.1.25</ecNumber>
    </submittedName>
</protein>
<evidence type="ECO:0000256" key="1">
    <source>
        <dbReference type="ARBA" id="ARBA00010716"/>
    </source>
</evidence>
<reference evidence="8" key="1">
    <citation type="journal article" date="2019" name="Int. J. Syst. Evol. Microbiol.">
        <title>The Global Catalogue of Microorganisms (GCM) 10K type strain sequencing project: providing services to taxonomists for standard genome sequencing and annotation.</title>
        <authorList>
            <consortium name="The Broad Institute Genomics Platform"/>
            <consortium name="The Broad Institute Genome Sequencing Center for Infectious Disease"/>
            <person name="Wu L."/>
            <person name="Ma J."/>
        </authorList>
    </citation>
    <scope>NUCLEOTIDE SEQUENCE [LARGE SCALE GENOMIC DNA]</scope>
    <source>
        <strain evidence="8">KACC 14249</strain>
    </source>
</reference>
<dbReference type="InterPro" id="IPR003764">
    <property type="entry name" value="GlcNAc_6-P_deAcase"/>
</dbReference>
<keyword evidence="8" id="KW-1185">Reference proteome</keyword>